<evidence type="ECO:0000313" key="2">
    <source>
        <dbReference type="Proteomes" id="UP000507470"/>
    </source>
</evidence>
<evidence type="ECO:0000313" key="1">
    <source>
        <dbReference type="EMBL" id="CAC5415011.1"/>
    </source>
</evidence>
<reference evidence="1 2" key="1">
    <citation type="submission" date="2020-06" db="EMBL/GenBank/DDBJ databases">
        <authorList>
            <person name="Li R."/>
            <person name="Bekaert M."/>
        </authorList>
    </citation>
    <scope>NUCLEOTIDE SEQUENCE [LARGE SCALE GENOMIC DNA]</scope>
    <source>
        <strain evidence="2">wild</strain>
    </source>
</reference>
<keyword evidence="2" id="KW-1185">Reference proteome</keyword>
<gene>
    <name evidence="1" type="ORF">MCOR_47737</name>
</gene>
<dbReference type="PANTHER" id="PTHR46289">
    <property type="entry name" value="52 KDA REPRESSOR OF THE INHIBITOR OF THE PROTEIN KINASE-LIKE PROTEIN-RELATED"/>
    <property type="match status" value="1"/>
</dbReference>
<name>A0A6J8E7I9_MYTCO</name>
<accession>A0A6J8E7I9</accession>
<dbReference type="PANTHER" id="PTHR46289:SF14">
    <property type="entry name" value="DUF4371 DOMAIN-CONTAINING PROTEIN"/>
    <property type="match status" value="1"/>
</dbReference>
<dbReference type="Proteomes" id="UP000507470">
    <property type="component" value="Unassembled WGS sequence"/>
</dbReference>
<dbReference type="EMBL" id="CACVKT020008376">
    <property type="protein sequence ID" value="CAC5415011.1"/>
    <property type="molecule type" value="Genomic_DNA"/>
</dbReference>
<proteinExistence type="predicted"/>
<dbReference type="AlphaFoldDB" id="A0A6J8E7I9"/>
<sequence>MNGAVKQIIEETRKNEQEFDVVYSKASDMAVKAGVDELKMPRNNVPSTSDKKYFKRAIYLPYLDELIQELDMRFCQEAVSVVRALSILPSRVHLISQEMENYIYNYYNADMPSPETFRQEMRIWKSFWENQPDKPESITSTLTDVRACSTLFLNIMKVLFLLALTSVTSSSTERANSSFNLIKNDLRSTMKEDRLNALLLFYVHRDIKLDYDKIIDDYAVRNPRNMVLMNPLQSNHSLKMRIRQYFCVYFRFCVKVHLY</sequence>
<evidence type="ECO:0008006" key="3">
    <source>
        <dbReference type="Google" id="ProtNLM"/>
    </source>
</evidence>
<protein>
    <recommendedName>
        <fullName evidence="3">HAT C-terminal dimerisation domain-containing protein</fullName>
    </recommendedName>
</protein>
<dbReference type="InterPro" id="IPR052958">
    <property type="entry name" value="IFN-induced_PKR_regulator"/>
</dbReference>
<dbReference type="OrthoDB" id="6144991at2759"/>
<organism evidence="1 2">
    <name type="scientific">Mytilus coruscus</name>
    <name type="common">Sea mussel</name>
    <dbReference type="NCBI Taxonomy" id="42192"/>
    <lineage>
        <taxon>Eukaryota</taxon>
        <taxon>Metazoa</taxon>
        <taxon>Spiralia</taxon>
        <taxon>Lophotrochozoa</taxon>
        <taxon>Mollusca</taxon>
        <taxon>Bivalvia</taxon>
        <taxon>Autobranchia</taxon>
        <taxon>Pteriomorphia</taxon>
        <taxon>Mytilida</taxon>
        <taxon>Mytiloidea</taxon>
        <taxon>Mytilidae</taxon>
        <taxon>Mytilinae</taxon>
        <taxon>Mytilus</taxon>
    </lineage>
</organism>